<dbReference type="PROSITE" id="PS50005">
    <property type="entry name" value="TPR"/>
    <property type="match status" value="1"/>
</dbReference>
<dbReference type="Pfam" id="PF14559">
    <property type="entry name" value="TPR_19"/>
    <property type="match status" value="1"/>
</dbReference>
<keyword evidence="1" id="KW-0802">TPR repeat</keyword>
<keyword evidence="3" id="KW-1185">Reference proteome</keyword>
<dbReference type="EMBL" id="JBHTKA010000001">
    <property type="protein sequence ID" value="MFD0998063.1"/>
    <property type="molecule type" value="Genomic_DNA"/>
</dbReference>
<feature type="repeat" description="TPR" evidence="1">
    <location>
        <begin position="51"/>
        <end position="84"/>
    </location>
</feature>
<dbReference type="Gene3D" id="1.25.40.10">
    <property type="entry name" value="Tetratricopeptide repeat domain"/>
    <property type="match status" value="1"/>
</dbReference>
<name>A0ABW3JWX4_9BACT</name>
<protein>
    <submittedName>
        <fullName evidence="2">Tetratricopeptide repeat protein</fullName>
    </submittedName>
</protein>
<evidence type="ECO:0000313" key="2">
    <source>
        <dbReference type="EMBL" id="MFD0998063.1"/>
    </source>
</evidence>
<dbReference type="Proteomes" id="UP001597112">
    <property type="component" value="Unassembled WGS sequence"/>
</dbReference>
<evidence type="ECO:0000256" key="1">
    <source>
        <dbReference type="PROSITE-ProRule" id="PRU00339"/>
    </source>
</evidence>
<sequence length="103" mass="12020">MNRLEQLRQFIHDDPNDPFNHYALALEYAKSDVETAITQFKALMQNYPDYLPAYYQAGNLFESVGNREQAIAVFEKGIALAKQQQQYKTLRELQSVLDELLYD</sequence>
<dbReference type="SUPFAM" id="SSF48452">
    <property type="entry name" value="TPR-like"/>
    <property type="match status" value="1"/>
</dbReference>
<reference evidence="3" key="1">
    <citation type="journal article" date="2019" name="Int. J. Syst. Evol. Microbiol.">
        <title>The Global Catalogue of Microorganisms (GCM) 10K type strain sequencing project: providing services to taxonomists for standard genome sequencing and annotation.</title>
        <authorList>
            <consortium name="The Broad Institute Genomics Platform"/>
            <consortium name="The Broad Institute Genome Sequencing Center for Infectious Disease"/>
            <person name="Wu L."/>
            <person name="Ma J."/>
        </authorList>
    </citation>
    <scope>NUCLEOTIDE SEQUENCE [LARGE SCALE GENOMIC DNA]</scope>
    <source>
        <strain evidence="3">CCUG 58938</strain>
    </source>
</reference>
<organism evidence="2 3">
    <name type="scientific">Ohtaekwangia kribbensis</name>
    <dbReference type="NCBI Taxonomy" id="688913"/>
    <lineage>
        <taxon>Bacteria</taxon>
        <taxon>Pseudomonadati</taxon>
        <taxon>Bacteroidota</taxon>
        <taxon>Cytophagia</taxon>
        <taxon>Cytophagales</taxon>
        <taxon>Fulvivirgaceae</taxon>
        <taxon>Ohtaekwangia</taxon>
    </lineage>
</organism>
<accession>A0ABW3JWX4</accession>
<comment type="caution">
    <text evidence="2">The sequence shown here is derived from an EMBL/GenBank/DDBJ whole genome shotgun (WGS) entry which is preliminary data.</text>
</comment>
<evidence type="ECO:0000313" key="3">
    <source>
        <dbReference type="Proteomes" id="UP001597112"/>
    </source>
</evidence>
<proteinExistence type="predicted"/>
<gene>
    <name evidence="2" type="ORF">ACFQ21_02055</name>
</gene>
<dbReference type="InterPro" id="IPR011990">
    <property type="entry name" value="TPR-like_helical_dom_sf"/>
</dbReference>
<dbReference type="InterPro" id="IPR019734">
    <property type="entry name" value="TPR_rpt"/>
</dbReference>
<dbReference type="RefSeq" id="WP_377574113.1">
    <property type="nucleotide sequence ID" value="NZ_JBHTKA010000001.1"/>
</dbReference>